<accession>A0AAE4AQW3</accession>
<keyword evidence="2" id="KW-1185">Reference proteome</keyword>
<dbReference type="RefSeq" id="WP_307264500.1">
    <property type="nucleotide sequence ID" value="NZ_JAUSVL010000001.1"/>
</dbReference>
<name>A0AAE4AQW3_9BACT</name>
<protein>
    <submittedName>
        <fullName evidence="1">Uncharacterized protein</fullName>
    </submittedName>
</protein>
<gene>
    <name evidence="1" type="ORF">J3R75_003660</name>
</gene>
<evidence type="ECO:0000313" key="2">
    <source>
        <dbReference type="Proteomes" id="UP001238163"/>
    </source>
</evidence>
<dbReference type="Proteomes" id="UP001238163">
    <property type="component" value="Unassembled WGS sequence"/>
</dbReference>
<sequence length="338" mass="36569">MNMDKYLDVINACRFCFMCRHLATLAAVTGKEADTARGHALIADRIRMDKTELANADYIRTIYQADLSGSCRKHCVSSYDEIGLKLALRQDFVEAGLAPAAVSALAKEFTDVQFKVSGNGDMLYYPHPCIEAHQPEIAQAFLSVVPNVKVIDGGDCGKVLKLLGFAKESQAVAARFQAAVKASGCKTVVVSNPAAYDFLKSDGAMDGITVLHSSEVLLNSNLGSAAKLGKLTFINSDFLRNYQECNAPMDLLAKLGCEVERFGTNGEDSYACGEGSMPGIRLFPELTRKMVAHVADMAKRFKVETIVTPSPFVKHALTTYAPELKVLAIEEVAAAVKL</sequence>
<dbReference type="EMBL" id="JAUSVL010000001">
    <property type="protein sequence ID" value="MDQ0291553.1"/>
    <property type="molecule type" value="Genomic_DNA"/>
</dbReference>
<dbReference type="AlphaFoldDB" id="A0AAE4AQW3"/>
<evidence type="ECO:0000313" key="1">
    <source>
        <dbReference type="EMBL" id="MDQ0291553.1"/>
    </source>
</evidence>
<comment type="caution">
    <text evidence="1">The sequence shown here is derived from an EMBL/GenBank/DDBJ whole genome shotgun (WGS) entry which is preliminary data.</text>
</comment>
<organism evidence="1 2">
    <name type="scientific">Oligosphaera ethanolica</name>
    <dbReference type="NCBI Taxonomy" id="760260"/>
    <lineage>
        <taxon>Bacteria</taxon>
        <taxon>Pseudomonadati</taxon>
        <taxon>Lentisphaerota</taxon>
        <taxon>Oligosphaeria</taxon>
        <taxon>Oligosphaerales</taxon>
        <taxon>Oligosphaeraceae</taxon>
        <taxon>Oligosphaera</taxon>
    </lineage>
</organism>
<proteinExistence type="predicted"/>
<reference evidence="1" key="1">
    <citation type="submission" date="2023-07" db="EMBL/GenBank/DDBJ databases">
        <title>Genomic Encyclopedia of Type Strains, Phase IV (KMG-IV): sequencing the most valuable type-strain genomes for metagenomic binning, comparative biology and taxonomic classification.</title>
        <authorList>
            <person name="Goeker M."/>
        </authorList>
    </citation>
    <scope>NUCLEOTIDE SEQUENCE</scope>
    <source>
        <strain evidence="1">DSM 24202</strain>
    </source>
</reference>